<dbReference type="AlphaFoldDB" id="A0A443HX02"/>
<evidence type="ECO:0000313" key="2">
    <source>
        <dbReference type="EMBL" id="RWQ96362.1"/>
    </source>
</evidence>
<reference evidence="2 3" key="1">
    <citation type="journal article" date="2018" name="Front. Microbiol.">
        <title>Genomic and genetic insights into a cosmopolitan fungus, Paecilomyces variotii (Eurotiales).</title>
        <authorList>
            <person name="Urquhart A.S."/>
            <person name="Mondo S.J."/>
            <person name="Makela M.R."/>
            <person name="Hane J.K."/>
            <person name="Wiebenga A."/>
            <person name="He G."/>
            <person name="Mihaltcheva S."/>
            <person name="Pangilinan J."/>
            <person name="Lipzen A."/>
            <person name="Barry K."/>
            <person name="de Vries R.P."/>
            <person name="Grigoriev I.V."/>
            <person name="Idnurm A."/>
        </authorList>
    </citation>
    <scope>NUCLEOTIDE SEQUENCE [LARGE SCALE GENOMIC DNA]</scope>
    <source>
        <strain evidence="2 3">CBS 101075</strain>
    </source>
</reference>
<dbReference type="Proteomes" id="UP000283841">
    <property type="component" value="Unassembled WGS sequence"/>
</dbReference>
<gene>
    <name evidence="2" type="ORF">C8Q69DRAFT_242248</name>
</gene>
<feature type="region of interest" description="Disordered" evidence="1">
    <location>
        <begin position="1"/>
        <end position="158"/>
    </location>
</feature>
<dbReference type="RefSeq" id="XP_028486007.1">
    <property type="nucleotide sequence ID" value="XM_028626504.1"/>
</dbReference>
<proteinExistence type="predicted"/>
<feature type="compositionally biased region" description="Basic and acidic residues" evidence="1">
    <location>
        <begin position="18"/>
        <end position="47"/>
    </location>
</feature>
<sequence>MATEGIRTASEANDALGAEEKNGPTKDVESQQRSPRVTDEPKPDEKFAALGETEALQPPATEDSNGPKTGEKRPINGSDNSGNGNKDGEQSGESSEKKQKAEQPSEAEYRPVDPSASNDGEKKKQPGRPTKLKDASKKPTPRSTEGIGSRTRSRTKAT</sequence>
<accession>A0A443HX02</accession>
<organism evidence="2 3">
    <name type="scientific">Byssochlamys spectabilis</name>
    <name type="common">Paecilomyces variotii</name>
    <dbReference type="NCBI Taxonomy" id="264951"/>
    <lineage>
        <taxon>Eukaryota</taxon>
        <taxon>Fungi</taxon>
        <taxon>Dikarya</taxon>
        <taxon>Ascomycota</taxon>
        <taxon>Pezizomycotina</taxon>
        <taxon>Eurotiomycetes</taxon>
        <taxon>Eurotiomycetidae</taxon>
        <taxon>Eurotiales</taxon>
        <taxon>Thermoascaceae</taxon>
        <taxon>Paecilomyces</taxon>
    </lineage>
</organism>
<evidence type="ECO:0000256" key="1">
    <source>
        <dbReference type="SAM" id="MobiDB-lite"/>
    </source>
</evidence>
<name>A0A443HX02_BYSSP</name>
<keyword evidence="3" id="KW-1185">Reference proteome</keyword>
<comment type="caution">
    <text evidence="2">The sequence shown here is derived from an EMBL/GenBank/DDBJ whole genome shotgun (WGS) entry which is preliminary data.</text>
</comment>
<protein>
    <submittedName>
        <fullName evidence="2">Uncharacterized protein</fullName>
    </submittedName>
</protein>
<dbReference type="VEuPathDB" id="FungiDB:C8Q69DRAFT_242248"/>
<dbReference type="GeneID" id="39595781"/>
<feature type="compositionally biased region" description="Basic and acidic residues" evidence="1">
    <location>
        <begin position="86"/>
        <end position="111"/>
    </location>
</feature>
<dbReference type="EMBL" id="RCNU01000004">
    <property type="protein sequence ID" value="RWQ96362.1"/>
    <property type="molecule type" value="Genomic_DNA"/>
</dbReference>
<evidence type="ECO:0000313" key="3">
    <source>
        <dbReference type="Proteomes" id="UP000283841"/>
    </source>
</evidence>